<comment type="caution">
    <text evidence="3">The sequence shown here is derived from an EMBL/GenBank/DDBJ whole genome shotgun (WGS) entry which is preliminary data.</text>
</comment>
<dbReference type="Pfam" id="PF02517">
    <property type="entry name" value="Rce1-like"/>
    <property type="match status" value="1"/>
</dbReference>
<keyword evidence="1" id="KW-1133">Transmembrane helix</keyword>
<evidence type="ECO:0000313" key="3">
    <source>
        <dbReference type="EMBL" id="MFC3194696.1"/>
    </source>
</evidence>
<keyword evidence="1" id="KW-0812">Transmembrane</keyword>
<dbReference type="RefSeq" id="WP_077410748.1">
    <property type="nucleotide sequence ID" value="NZ_JBHRTS010000005.1"/>
</dbReference>
<dbReference type="GO" id="GO:0016787">
    <property type="term" value="F:hydrolase activity"/>
    <property type="evidence" value="ECO:0007669"/>
    <property type="project" value="UniProtKB-KW"/>
</dbReference>
<evidence type="ECO:0000313" key="4">
    <source>
        <dbReference type="Proteomes" id="UP001595533"/>
    </source>
</evidence>
<feature type="transmembrane region" description="Helical" evidence="1">
    <location>
        <begin position="70"/>
        <end position="88"/>
    </location>
</feature>
<feature type="transmembrane region" description="Helical" evidence="1">
    <location>
        <begin position="100"/>
        <end position="121"/>
    </location>
</feature>
<sequence>MLGAVVTVLISWALLRWLTGESLNALGLSPSKQRLKELLFGLLFMAMIAVINFTWQAHFKTISYQLNPDYGLMKFLGGSLWVFNAVLFEELVFRGCLLLLLIRYLGIIRACLLSSVAFGIYHWFSYELFGSRLILLIYIFLVTGAGGWMFAYAFAKTKSLYAPVGLHLGWNMVTAMVFSAGPIGHQLLIPHGETAYSSEWVTLLFFALQTIVAPGLVTWYLYRIYPSVESRNSSSLQQSTKT</sequence>
<feature type="domain" description="CAAX prenyl protease 2/Lysostaphin resistance protein A-like" evidence="2">
    <location>
        <begin position="80"/>
        <end position="173"/>
    </location>
</feature>
<evidence type="ECO:0000256" key="1">
    <source>
        <dbReference type="SAM" id="Phobius"/>
    </source>
</evidence>
<feature type="transmembrane region" description="Helical" evidence="1">
    <location>
        <begin position="6"/>
        <end position="26"/>
    </location>
</feature>
<keyword evidence="3" id="KW-0378">Hydrolase</keyword>
<keyword evidence="1" id="KW-0472">Membrane</keyword>
<organism evidence="3 4">
    <name type="scientific">Marinicella sediminis</name>
    <dbReference type="NCBI Taxonomy" id="1792834"/>
    <lineage>
        <taxon>Bacteria</taxon>
        <taxon>Pseudomonadati</taxon>
        <taxon>Pseudomonadota</taxon>
        <taxon>Gammaproteobacteria</taxon>
        <taxon>Lysobacterales</taxon>
        <taxon>Marinicellaceae</taxon>
        <taxon>Marinicella</taxon>
    </lineage>
</organism>
<dbReference type="EMBL" id="JBHRTS010000005">
    <property type="protein sequence ID" value="MFC3194696.1"/>
    <property type="molecule type" value="Genomic_DNA"/>
</dbReference>
<dbReference type="EC" id="3.4.-.-" evidence="3"/>
<dbReference type="InterPro" id="IPR003675">
    <property type="entry name" value="Rce1/LyrA-like_dom"/>
</dbReference>
<feature type="transmembrane region" description="Helical" evidence="1">
    <location>
        <begin position="133"/>
        <end position="153"/>
    </location>
</feature>
<dbReference type="PANTHER" id="PTHR39430:SF1">
    <property type="entry name" value="PROTEASE"/>
    <property type="match status" value="1"/>
</dbReference>
<evidence type="ECO:0000259" key="2">
    <source>
        <dbReference type="Pfam" id="PF02517"/>
    </source>
</evidence>
<reference evidence="4" key="1">
    <citation type="journal article" date="2019" name="Int. J. Syst. Evol. Microbiol.">
        <title>The Global Catalogue of Microorganisms (GCM) 10K type strain sequencing project: providing services to taxonomists for standard genome sequencing and annotation.</title>
        <authorList>
            <consortium name="The Broad Institute Genomics Platform"/>
            <consortium name="The Broad Institute Genome Sequencing Center for Infectious Disease"/>
            <person name="Wu L."/>
            <person name="Ma J."/>
        </authorList>
    </citation>
    <scope>NUCLEOTIDE SEQUENCE [LARGE SCALE GENOMIC DNA]</scope>
    <source>
        <strain evidence="4">KCTC 42953</strain>
    </source>
</reference>
<dbReference type="PANTHER" id="PTHR39430">
    <property type="entry name" value="MEMBRANE-ASSOCIATED PROTEASE-RELATED"/>
    <property type="match status" value="1"/>
</dbReference>
<protein>
    <submittedName>
        <fullName evidence="3">CPBP family intramembrane glutamic endopeptidase</fullName>
        <ecNumber evidence="3">3.4.-.-</ecNumber>
    </submittedName>
</protein>
<proteinExistence type="predicted"/>
<feature type="transmembrane region" description="Helical" evidence="1">
    <location>
        <begin position="200"/>
        <end position="222"/>
    </location>
</feature>
<feature type="transmembrane region" description="Helical" evidence="1">
    <location>
        <begin position="38"/>
        <end position="58"/>
    </location>
</feature>
<accession>A0ABV7JDB1</accession>
<gene>
    <name evidence="3" type="ORF">ACFODZ_10645</name>
</gene>
<dbReference type="Proteomes" id="UP001595533">
    <property type="component" value="Unassembled WGS sequence"/>
</dbReference>
<feature type="transmembrane region" description="Helical" evidence="1">
    <location>
        <begin position="160"/>
        <end position="180"/>
    </location>
</feature>
<keyword evidence="4" id="KW-1185">Reference proteome</keyword>
<name>A0ABV7JDB1_9GAMM</name>